<keyword evidence="2" id="KW-1185">Reference proteome</keyword>
<sequence length="100" mass="11212">MIEKEYSVDEQLACIEDFGEWLRQVAPGWTISGPEAQRTSAGAVHITFSLCREGLAVGLCDSPEDALAQIRDDHLFALYLQRSYGLLILQKKSLRSDGRR</sequence>
<reference evidence="1 2" key="1">
    <citation type="submission" date="2023-10" db="EMBL/GenBank/DDBJ databases">
        <title>Noviherbaspirillum sp. CPCC 100848 genome assembly.</title>
        <authorList>
            <person name="Li X.Y."/>
            <person name="Fang X.M."/>
        </authorList>
    </citation>
    <scope>NUCLEOTIDE SEQUENCE [LARGE SCALE GENOMIC DNA]</scope>
    <source>
        <strain evidence="1 2">CPCC 100848</strain>
    </source>
</reference>
<protein>
    <submittedName>
        <fullName evidence="1">Uncharacterized protein</fullName>
    </submittedName>
</protein>
<proteinExistence type="predicted"/>
<comment type="caution">
    <text evidence="1">The sequence shown here is derived from an EMBL/GenBank/DDBJ whole genome shotgun (WGS) entry which is preliminary data.</text>
</comment>
<evidence type="ECO:0000313" key="2">
    <source>
        <dbReference type="Proteomes" id="UP001352263"/>
    </source>
</evidence>
<dbReference type="EMBL" id="JAWIIV010000093">
    <property type="protein sequence ID" value="MEC4723867.1"/>
    <property type="molecule type" value="Genomic_DNA"/>
</dbReference>
<gene>
    <name evidence="1" type="ORF">RY831_32700</name>
</gene>
<dbReference type="Proteomes" id="UP001352263">
    <property type="component" value="Unassembled WGS sequence"/>
</dbReference>
<name>A0ABU6JKN2_9BURK</name>
<evidence type="ECO:0000313" key="1">
    <source>
        <dbReference type="EMBL" id="MEC4723867.1"/>
    </source>
</evidence>
<organism evidence="1 2">
    <name type="scientific">Noviherbaspirillum album</name>
    <dbReference type="NCBI Taxonomy" id="3080276"/>
    <lineage>
        <taxon>Bacteria</taxon>
        <taxon>Pseudomonadati</taxon>
        <taxon>Pseudomonadota</taxon>
        <taxon>Betaproteobacteria</taxon>
        <taxon>Burkholderiales</taxon>
        <taxon>Oxalobacteraceae</taxon>
        <taxon>Noviherbaspirillum</taxon>
    </lineage>
</organism>
<accession>A0ABU6JKN2</accession>